<protein>
    <recommendedName>
        <fullName evidence="4 5">Large ribosomal subunit protein bL35</fullName>
    </recommendedName>
</protein>
<dbReference type="RefSeq" id="WP_079489518.1">
    <property type="nucleotide sequence ID" value="NZ_FUZT01000001.1"/>
</dbReference>
<evidence type="ECO:0000313" key="9">
    <source>
        <dbReference type="Proteomes" id="UP000190285"/>
    </source>
</evidence>
<dbReference type="PRINTS" id="PR00064">
    <property type="entry name" value="RIBOSOMALL35"/>
</dbReference>
<dbReference type="EMBL" id="FUZT01000001">
    <property type="protein sequence ID" value="SKC43518.1"/>
    <property type="molecule type" value="Genomic_DNA"/>
</dbReference>
<feature type="compositionally biased region" description="Basic residues" evidence="7">
    <location>
        <begin position="1"/>
        <end position="44"/>
    </location>
</feature>
<accession>A0A1T5IX31</accession>
<dbReference type="InterPro" id="IPR037229">
    <property type="entry name" value="Ribosomal_bL35_sf"/>
</dbReference>
<dbReference type="FunFam" id="4.10.410.60:FF:000001">
    <property type="entry name" value="50S ribosomal protein L35"/>
    <property type="match status" value="1"/>
</dbReference>
<keyword evidence="2 5" id="KW-0689">Ribosomal protein</keyword>
<dbReference type="NCBIfam" id="TIGR00001">
    <property type="entry name" value="rpmI_bact"/>
    <property type="match status" value="1"/>
</dbReference>
<evidence type="ECO:0000256" key="4">
    <source>
        <dbReference type="ARBA" id="ARBA00071664"/>
    </source>
</evidence>
<dbReference type="AlphaFoldDB" id="A0A1T5IX31"/>
<gene>
    <name evidence="5" type="primary">rpmI</name>
    <name evidence="8" type="ORF">SAMN02194393_00827</name>
</gene>
<dbReference type="PANTHER" id="PTHR33343">
    <property type="entry name" value="54S RIBOSOMAL PROTEIN BL35M"/>
    <property type="match status" value="1"/>
</dbReference>
<dbReference type="STRING" id="36842.SAMN02194393_00827"/>
<reference evidence="8 9" key="1">
    <citation type="submission" date="2017-02" db="EMBL/GenBank/DDBJ databases">
        <authorList>
            <person name="Peterson S.W."/>
        </authorList>
    </citation>
    <scope>NUCLEOTIDE SEQUENCE [LARGE SCALE GENOMIC DNA]</scope>
    <source>
        <strain evidence="8 9">M1</strain>
    </source>
</reference>
<dbReference type="InterPro" id="IPR018265">
    <property type="entry name" value="Ribosomal_bL35_CS"/>
</dbReference>
<dbReference type="InterPro" id="IPR021137">
    <property type="entry name" value="Ribosomal_bL35-like"/>
</dbReference>
<sequence length="65" mass="7464">MPKMKTHRGAAKRFKKTGSGKIKRAKAYKSHILTKKSAKRKRNLRQSGIVSKGDEKRIKKVIPYL</sequence>
<evidence type="ECO:0000256" key="1">
    <source>
        <dbReference type="ARBA" id="ARBA00006598"/>
    </source>
</evidence>
<evidence type="ECO:0000256" key="2">
    <source>
        <dbReference type="ARBA" id="ARBA00022980"/>
    </source>
</evidence>
<dbReference type="GO" id="GO:0006412">
    <property type="term" value="P:translation"/>
    <property type="evidence" value="ECO:0007669"/>
    <property type="project" value="UniProtKB-UniRule"/>
</dbReference>
<dbReference type="Proteomes" id="UP000190285">
    <property type="component" value="Unassembled WGS sequence"/>
</dbReference>
<proteinExistence type="inferred from homology"/>
<evidence type="ECO:0000256" key="5">
    <source>
        <dbReference type="HAMAP-Rule" id="MF_00514"/>
    </source>
</evidence>
<dbReference type="PROSITE" id="PS00936">
    <property type="entry name" value="RIBOSOMAL_L35"/>
    <property type="match status" value="1"/>
</dbReference>
<dbReference type="GO" id="GO:0003735">
    <property type="term" value="F:structural constituent of ribosome"/>
    <property type="evidence" value="ECO:0007669"/>
    <property type="project" value="InterPro"/>
</dbReference>
<evidence type="ECO:0000256" key="7">
    <source>
        <dbReference type="SAM" id="MobiDB-lite"/>
    </source>
</evidence>
<dbReference type="GO" id="GO:0022625">
    <property type="term" value="C:cytosolic large ribosomal subunit"/>
    <property type="evidence" value="ECO:0007669"/>
    <property type="project" value="TreeGrafter"/>
</dbReference>
<dbReference type="PANTHER" id="PTHR33343:SF1">
    <property type="entry name" value="LARGE RIBOSOMAL SUBUNIT PROTEIN BL35M"/>
    <property type="match status" value="1"/>
</dbReference>
<evidence type="ECO:0000313" key="8">
    <source>
        <dbReference type="EMBL" id="SKC43518.1"/>
    </source>
</evidence>
<dbReference type="SUPFAM" id="SSF143034">
    <property type="entry name" value="L35p-like"/>
    <property type="match status" value="1"/>
</dbReference>
<dbReference type="Gene3D" id="4.10.410.60">
    <property type="match status" value="1"/>
</dbReference>
<feature type="region of interest" description="Disordered" evidence="7">
    <location>
        <begin position="1"/>
        <end position="51"/>
    </location>
</feature>
<dbReference type="InterPro" id="IPR001706">
    <property type="entry name" value="Ribosomal_bL35"/>
</dbReference>
<organism evidence="8 9">
    <name type="scientific">Maledivibacter halophilus</name>
    <dbReference type="NCBI Taxonomy" id="36842"/>
    <lineage>
        <taxon>Bacteria</taxon>
        <taxon>Bacillati</taxon>
        <taxon>Bacillota</taxon>
        <taxon>Clostridia</taxon>
        <taxon>Peptostreptococcales</taxon>
        <taxon>Caminicellaceae</taxon>
        <taxon>Maledivibacter</taxon>
    </lineage>
</organism>
<comment type="similarity">
    <text evidence="1 5 6">Belongs to the bacterial ribosomal protein bL35 family.</text>
</comment>
<name>A0A1T5IX31_9FIRM</name>
<evidence type="ECO:0000256" key="3">
    <source>
        <dbReference type="ARBA" id="ARBA00023274"/>
    </source>
</evidence>
<dbReference type="OrthoDB" id="47476at2"/>
<keyword evidence="3 5" id="KW-0687">Ribonucleoprotein</keyword>
<dbReference type="HAMAP" id="MF_00514">
    <property type="entry name" value="Ribosomal_bL35"/>
    <property type="match status" value="1"/>
</dbReference>
<keyword evidence="9" id="KW-1185">Reference proteome</keyword>
<dbReference type="Pfam" id="PF01632">
    <property type="entry name" value="Ribosomal_L35p"/>
    <property type="match status" value="1"/>
</dbReference>
<evidence type="ECO:0000256" key="6">
    <source>
        <dbReference type="RuleBase" id="RU000568"/>
    </source>
</evidence>